<keyword evidence="13" id="KW-1133">Transmembrane helix</keyword>
<feature type="transmembrane region" description="Helical" evidence="13">
    <location>
        <begin position="282"/>
        <end position="301"/>
    </location>
</feature>
<evidence type="ECO:0000256" key="12">
    <source>
        <dbReference type="SAM" id="MobiDB-lite"/>
    </source>
</evidence>
<gene>
    <name evidence="15" type="ORF">DFP98_10915</name>
</gene>
<dbReference type="InterPro" id="IPR011623">
    <property type="entry name" value="7TMR_DISM_rcpt_extracell_dom1"/>
</dbReference>
<evidence type="ECO:0000256" key="10">
    <source>
        <dbReference type="ARBA" id="ARBA00023136"/>
    </source>
</evidence>
<feature type="transmembrane region" description="Helical" evidence="13">
    <location>
        <begin position="313"/>
        <end position="334"/>
    </location>
</feature>
<dbReference type="Gene3D" id="2.60.120.260">
    <property type="entry name" value="Galactose-binding domain-like"/>
    <property type="match status" value="1"/>
</dbReference>
<protein>
    <recommendedName>
        <fullName evidence="3">histidine kinase</fullName>
        <ecNumber evidence="3">2.7.13.3</ecNumber>
    </recommendedName>
</protein>
<keyword evidence="6" id="KW-0547">Nucleotide-binding</keyword>
<evidence type="ECO:0000256" key="4">
    <source>
        <dbReference type="ARBA" id="ARBA00022553"/>
    </source>
</evidence>
<keyword evidence="13" id="KW-0812">Transmembrane</keyword>
<feature type="domain" description="Histidine kinase" evidence="14">
    <location>
        <begin position="478"/>
        <end position="700"/>
    </location>
</feature>
<feature type="coiled-coil region" evidence="11">
    <location>
        <begin position="441"/>
        <end position="478"/>
    </location>
</feature>
<comment type="subcellular location">
    <subcellularLocation>
        <location evidence="2">Cell membrane</location>
        <topology evidence="2">Multi-pass membrane protein</topology>
    </subcellularLocation>
</comment>
<dbReference type="OrthoDB" id="9809348at2"/>
<keyword evidence="5" id="KW-0808">Transferase</keyword>
<dbReference type="PROSITE" id="PS50109">
    <property type="entry name" value="HIS_KIN"/>
    <property type="match status" value="1"/>
</dbReference>
<dbReference type="InterPro" id="IPR003661">
    <property type="entry name" value="HisK_dim/P_dom"/>
</dbReference>
<dbReference type="EMBL" id="QRDZ01000009">
    <property type="protein sequence ID" value="RED77404.1"/>
    <property type="molecule type" value="Genomic_DNA"/>
</dbReference>
<dbReference type="Pfam" id="PF02518">
    <property type="entry name" value="HATPase_c"/>
    <property type="match status" value="1"/>
</dbReference>
<evidence type="ECO:0000256" key="2">
    <source>
        <dbReference type="ARBA" id="ARBA00004651"/>
    </source>
</evidence>
<evidence type="ECO:0000313" key="15">
    <source>
        <dbReference type="EMBL" id="RED77404.1"/>
    </source>
</evidence>
<dbReference type="InterPro" id="IPR036097">
    <property type="entry name" value="HisK_dim/P_sf"/>
</dbReference>
<feature type="transmembrane region" description="Helical" evidence="13">
    <location>
        <begin position="369"/>
        <end position="393"/>
    </location>
</feature>
<evidence type="ECO:0000256" key="1">
    <source>
        <dbReference type="ARBA" id="ARBA00000085"/>
    </source>
</evidence>
<reference evidence="15 16" key="1">
    <citation type="submission" date="2018-07" db="EMBL/GenBank/DDBJ databases">
        <title>Genomic Encyclopedia of Type Strains, Phase III (KMG-III): the genomes of soil and plant-associated and newly described type strains.</title>
        <authorList>
            <person name="Whitman W."/>
        </authorList>
    </citation>
    <scope>NUCLEOTIDE SEQUENCE [LARGE SCALE GENOMIC DNA]</scope>
    <source>
        <strain evidence="15 16">CECT 7287</strain>
    </source>
</reference>
<keyword evidence="11" id="KW-0175">Coiled coil</keyword>
<evidence type="ECO:0000256" key="5">
    <source>
        <dbReference type="ARBA" id="ARBA00022679"/>
    </source>
</evidence>
<dbReference type="InterPro" id="IPR008979">
    <property type="entry name" value="Galactose-bd-like_sf"/>
</dbReference>
<dbReference type="InterPro" id="IPR050736">
    <property type="entry name" value="Sensor_HK_Regulatory"/>
</dbReference>
<proteinExistence type="predicted"/>
<dbReference type="InterPro" id="IPR003594">
    <property type="entry name" value="HATPase_dom"/>
</dbReference>
<dbReference type="Pfam" id="PF07695">
    <property type="entry name" value="7TMR-DISM_7TM"/>
    <property type="match status" value="1"/>
</dbReference>
<dbReference type="PROSITE" id="PS51257">
    <property type="entry name" value="PROKAR_LIPOPROTEIN"/>
    <property type="match status" value="1"/>
</dbReference>
<dbReference type="FunFam" id="1.10.287.130:FF:000001">
    <property type="entry name" value="Two-component sensor histidine kinase"/>
    <property type="match status" value="1"/>
</dbReference>
<dbReference type="FunFam" id="3.30.565.10:FF:000006">
    <property type="entry name" value="Sensor histidine kinase WalK"/>
    <property type="match status" value="1"/>
</dbReference>
<comment type="caution">
    <text evidence="15">The sequence shown here is derived from an EMBL/GenBank/DDBJ whole genome shotgun (WGS) entry which is preliminary data.</text>
</comment>
<dbReference type="AlphaFoldDB" id="A0A3D9JTL5"/>
<feature type="region of interest" description="Disordered" evidence="12">
    <location>
        <begin position="86"/>
        <end position="105"/>
    </location>
</feature>
<dbReference type="Gene3D" id="3.30.565.10">
    <property type="entry name" value="Histidine kinase-like ATPase, C-terminal domain"/>
    <property type="match status" value="1"/>
</dbReference>
<dbReference type="GO" id="GO:0005524">
    <property type="term" value="F:ATP binding"/>
    <property type="evidence" value="ECO:0007669"/>
    <property type="project" value="UniProtKB-KW"/>
</dbReference>
<dbReference type="CDD" id="cd00075">
    <property type="entry name" value="HATPase"/>
    <property type="match status" value="1"/>
</dbReference>
<dbReference type="GO" id="GO:0000155">
    <property type="term" value="F:phosphorelay sensor kinase activity"/>
    <property type="evidence" value="ECO:0007669"/>
    <property type="project" value="InterPro"/>
</dbReference>
<evidence type="ECO:0000256" key="7">
    <source>
        <dbReference type="ARBA" id="ARBA00022777"/>
    </source>
</evidence>
<evidence type="ECO:0000256" key="11">
    <source>
        <dbReference type="SAM" id="Coils"/>
    </source>
</evidence>
<keyword evidence="4" id="KW-0597">Phosphoprotein</keyword>
<evidence type="ECO:0000259" key="14">
    <source>
        <dbReference type="PROSITE" id="PS50109"/>
    </source>
</evidence>
<dbReference type="CDD" id="cd00082">
    <property type="entry name" value="HisKA"/>
    <property type="match status" value="1"/>
</dbReference>
<comment type="catalytic activity">
    <reaction evidence="1">
        <text>ATP + protein L-histidine = ADP + protein N-phospho-L-histidine.</text>
        <dbReference type="EC" id="2.7.13.3"/>
    </reaction>
</comment>
<evidence type="ECO:0000256" key="3">
    <source>
        <dbReference type="ARBA" id="ARBA00012438"/>
    </source>
</evidence>
<dbReference type="SUPFAM" id="SSF55874">
    <property type="entry name" value="ATPase domain of HSP90 chaperone/DNA topoisomerase II/histidine kinase"/>
    <property type="match status" value="1"/>
</dbReference>
<feature type="transmembrane region" description="Helical" evidence="13">
    <location>
        <begin position="340"/>
        <end position="362"/>
    </location>
</feature>
<accession>A0A3D9JTL5</accession>
<organism evidence="15 16">
    <name type="scientific">Cohnella phaseoli</name>
    <dbReference type="NCBI Taxonomy" id="456490"/>
    <lineage>
        <taxon>Bacteria</taxon>
        <taxon>Bacillati</taxon>
        <taxon>Bacillota</taxon>
        <taxon>Bacilli</taxon>
        <taxon>Bacillales</taxon>
        <taxon>Paenibacillaceae</taxon>
        <taxon>Cohnella</taxon>
    </lineage>
</organism>
<keyword evidence="9" id="KW-0902">Two-component regulatory system</keyword>
<keyword evidence="16" id="KW-1185">Reference proteome</keyword>
<dbReference type="PANTHER" id="PTHR43711:SF1">
    <property type="entry name" value="HISTIDINE KINASE 1"/>
    <property type="match status" value="1"/>
</dbReference>
<evidence type="ECO:0000256" key="6">
    <source>
        <dbReference type="ARBA" id="ARBA00022741"/>
    </source>
</evidence>
<name>A0A3D9JTL5_9BACL</name>
<dbReference type="InterPro" id="IPR036890">
    <property type="entry name" value="HATPase_C_sf"/>
</dbReference>
<dbReference type="GO" id="GO:0005886">
    <property type="term" value="C:plasma membrane"/>
    <property type="evidence" value="ECO:0007669"/>
    <property type="project" value="UniProtKB-SubCell"/>
</dbReference>
<dbReference type="InterPro" id="IPR005467">
    <property type="entry name" value="His_kinase_dom"/>
</dbReference>
<keyword evidence="7" id="KW-0418">Kinase</keyword>
<keyword evidence="8" id="KW-0067">ATP-binding</keyword>
<keyword evidence="10 13" id="KW-0472">Membrane</keyword>
<feature type="transmembrane region" description="Helical" evidence="13">
    <location>
        <begin position="222"/>
        <end position="241"/>
    </location>
</feature>
<dbReference type="Gene3D" id="1.10.287.130">
    <property type="match status" value="1"/>
</dbReference>
<dbReference type="EC" id="2.7.13.3" evidence="3"/>
<dbReference type="InterPro" id="IPR004358">
    <property type="entry name" value="Sig_transdc_His_kin-like_C"/>
</dbReference>
<evidence type="ECO:0000256" key="13">
    <source>
        <dbReference type="SAM" id="Phobius"/>
    </source>
</evidence>
<dbReference type="SMART" id="SM00387">
    <property type="entry name" value="HATPase_c"/>
    <property type="match status" value="1"/>
</dbReference>
<feature type="transmembrane region" description="Helical" evidence="13">
    <location>
        <begin position="399"/>
        <end position="416"/>
    </location>
</feature>
<sequence>MTSGKAVMPIGRWYAYAAALAAVALLLAVSAGCAPSPRGSGPEEPRAEKGVIDLTEWPWDEEGTVPLDGEWNFRWLERAQEATGDSSYRDTTLNMPGTWGATEPGDGKELDDIGYGIYRLTILHRPMNEMMAIRLPNISTSYELYIGGKLVHSRGHPDIDERLSIPHQVPATVHFSAPGDRTELKLVVANYDHRHGGIRTSIVMGTSEQIQRLQLRHAAQQLIIMGCLLMIGFYHLGLYILRRKETANVLFALLCLCVGLRTGLIGEGFIVRWLQGMSWETAIRLEYAAFVMAAWAGFGYFCKMYPIELKKVWFKAATGCGAVLILVAAVVPPLSFTSWLIVNQLYVLLFSGRALAGLVAAAHRKREGAVLALIGVAGLVVTIVNDILFYNGWSRSIDLLPFGLLFLIVMNSFIISRRFSLTYDRAEQLSAQLIEWNSSLENRIEERTEELRRSYVTLEEAKTELERIEQARTRLVSNISHDLRTPITLLRGYLEALRDDVISEPEQRDKTIRSMLSKVDGLNSLIQDLFDLSLLEARRLELTLENIPLSYWQERITEQYGLEMQSKGILFSCEIIGEAADTLVAVDVRQMDRVFANLLYNAIRYTPEGGEIALTLRTLPESGRVEILVADSGPGIEPADVPRVFDRYYRKNHSRSSGSGGGGLGLAISKEIVDLHGGRIDVRNSEGGGCVFRIELPVRL</sequence>
<dbReference type="Pfam" id="PF00512">
    <property type="entry name" value="HisKA"/>
    <property type="match status" value="1"/>
</dbReference>
<dbReference type="PRINTS" id="PR00344">
    <property type="entry name" value="BCTRLSENSOR"/>
</dbReference>
<evidence type="ECO:0000313" key="16">
    <source>
        <dbReference type="Proteomes" id="UP000256977"/>
    </source>
</evidence>
<dbReference type="SMART" id="SM00388">
    <property type="entry name" value="HisKA"/>
    <property type="match status" value="1"/>
</dbReference>
<evidence type="ECO:0000256" key="9">
    <source>
        <dbReference type="ARBA" id="ARBA00023012"/>
    </source>
</evidence>
<dbReference type="PANTHER" id="PTHR43711">
    <property type="entry name" value="TWO-COMPONENT HISTIDINE KINASE"/>
    <property type="match status" value="1"/>
</dbReference>
<dbReference type="SUPFAM" id="SSF47384">
    <property type="entry name" value="Homodimeric domain of signal transducing histidine kinase"/>
    <property type="match status" value="1"/>
</dbReference>
<dbReference type="Proteomes" id="UP000256977">
    <property type="component" value="Unassembled WGS sequence"/>
</dbReference>
<dbReference type="SUPFAM" id="SSF49785">
    <property type="entry name" value="Galactose-binding domain-like"/>
    <property type="match status" value="1"/>
</dbReference>
<dbReference type="RefSeq" id="WP_116061026.1">
    <property type="nucleotide sequence ID" value="NZ_QRDZ01000009.1"/>
</dbReference>
<feature type="compositionally biased region" description="Polar residues" evidence="12">
    <location>
        <begin position="86"/>
        <end position="95"/>
    </location>
</feature>
<feature type="transmembrane region" description="Helical" evidence="13">
    <location>
        <begin position="248"/>
        <end position="270"/>
    </location>
</feature>
<evidence type="ECO:0000256" key="8">
    <source>
        <dbReference type="ARBA" id="ARBA00022840"/>
    </source>
</evidence>